<dbReference type="Gene3D" id="3.50.50.60">
    <property type="entry name" value="FAD/NAD(P)-binding domain"/>
    <property type="match status" value="2"/>
</dbReference>
<keyword evidence="2" id="KW-0285">Flavoprotein</keyword>
<dbReference type="PRINTS" id="PR00411">
    <property type="entry name" value="PNDRDTASEI"/>
</dbReference>
<evidence type="ECO:0000313" key="6">
    <source>
        <dbReference type="EMBL" id="NMG77029.1"/>
    </source>
</evidence>
<dbReference type="Pfam" id="PF00890">
    <property type="entry name" value="FAD_binding_2"/>
    <property type="match status" value="1"/>
</dbReference>
<comment type="caution">
    <text evidence="6">The sequence shown here is derived from an EMBL/GenBank/DDBJ whole genome shotgun (WGS) entry which is preliminary data.</text>
</comment>
<feature type="domain" description="FAD-dependent oxidoreductase 2 FAD-binding" evidence="5">
    <location>
        <begin position="12"/>
        <end position="550"/>
    </location>
</feature>
<keyword evidence="3" id="KW-0274">FAD</keyword>
<dbReference type="SUPFAM" id="SSF51905">
    <property type="entry name" value="FAD/NAD(P)-binding domain"/>
    <property type="match status" value="1"/>
</dbReference>
<keyword evidence="7" id="KW-1185">Reference proteome</keyword>
<evidence type="ECO:0000256" key="3">
    <source>
        <dbReference type="ARBA" id="ARBA00022827"/>
    </source>
</evidence>
<comment type="cofactor">
    <cofactor evidence="1">
        <name>FAD</name>
        <dbReference type="ChEBI" id="CHEBI:57692"/>
    </cofactor>
</comment>
<dbReference type="EMBL" id="WTVQ01000047">
    <property type="protein sequence ID" value="NMG77029.1"/>
    <property type="molecule type" value="Genomic_DNA"/>
</dbReference>
<protein>
    <submittedName>
        <fullName evidence="6">FAD-binding protein</fullName>
    </submittedName>
</protein>
<organism evidence="6 7">
    <name type="scientific">Aromatoleum diolicum</name>
    <dbReference type="NCBI Taxonomy" id="75796"/>
    <lineage>
        <taxon>Bacteria</taxon>
        <taxon>Pseudomonadati</taxon>
        <taxon>Pseudomonadota</taxon>
        <taxon>Betaproteobacteria</taxon>
        <taxon>Rhodocyclales</taxon>
        <taxon>Rhodocyclaceae</taxon>
        <taxon>Aromatoleum</taxon>
    </lineage>
</organism>
<evidence type="ECO:0000256" key="2">
    <source>
        <dbReference type="ARBA" id="ARBA00022630"/>
    </source>
</evidence>
<evidence type="ECO:0000313" key="7">
    <source>
        <dbReference type="Proteomes" id="UP000648984"/>
    </source>
</evidence>
<proteinExistence type="predicted"/>
<dbReference type="InterPro" id="IPR050315">
    <property type="entry name" value="FAD-oxidoreductase_2"/>
</dbReference>
<dbReference type="InterPro" id="IPR036188">
    <property type="entry name" value="FAD/NAD-bd_sf"/>
</dbReference>
<accession>A0ABX1QF20</accession>
<name>A0ABX1QF20_9RHOO</name>
<dbReference type="PANTHER" id="PTHR43400">
    <property type="entry name" value="FUMARATE REDUCTASE"/>
    <property type="match status" value="1"/>
</dbReference>
<evidence type="ECO:0000259" key="5">
    <source>
        <dbReference type="Pfam" id="PF00890"/>
    </source>
</evidence>
<evidence type="ECO:0000256" key="4">
    <source>
        <dbReference type="ARBA" id="ARBA00023002"/>
    </source>
</evidence>
<evidence type="ECO:0000256" key="1">
    <source>
        <dbReference type="ARBA" id="ARBA00001974"/>
    </source>
</evidence>
<keyword evidence="4" id="KW-0560">Oxidoreductase</keyword>
<dbReference type="SUPFAM" id="SSF56425">
    <property type="entry name" value="Succinate dehydrogenase/fumarate reductase flavoprotein, catalytic domain"/>
    <property type="match status" value="1"/>
</dbReference>
<dbReference type="PANTHER" id="PTHR43400:SF10">
    <property type="entry name" value="3-OXOSTEROID 1-DEHYDROGENASE"/>
    <property type="match status" value="1"/>
</dbReference>
<gene>
    <name evidence="6" type="ORF">GPA25_19945</name>
</gene>
<reference evidence="6 7" key="1">
    <citation type="submission" date="2019-12" db="EMBL/GenBank/DDBJ databases">
        <title>Comparative genomics gives insights into the taxonomy of the Azoarcus-Aromatoleum group and reveals separate origins of nif in the plant-associated Azoarcus and non-plant-associated Aromatoleum sub-groups.</title>
        <authorList>
            <person name="Lafos M."/>
            <person name="Maluk M."/>
            <person name="Batista M."/>
            <person name="Junghare M."/>
            <person name="Carmona M."/>
            <person name="Faoro H."/>
            <person name="Cruz L.M."/>
            <person name="Battistoni F."/>
            <person name="De Souza E."/>
            <person name="Pedrosa F."/>
            <person name="Chen W.-M."/>
            <person name="Poole P.S."/>
            <person name="Dixon R.A."/>
            <person name="James E.K."/>
        </authorList>
    </citation>
    <scope>NUCLEOTIDE SEQUENCE [LARGE SCALE GENOMIC DNA]</scope>
    <source>
        <strain evidence="6 7">22Lin</strain>
    </source>
</reference>
<dbReference type="InterPro" id="IPR003953">
    <property type="entry name" value="FAD-dep_OxRdtase_2_FAD-bd"/>
</dbReference>
<sequence>MAKDVQEQTAFDVIVVGSGAGAMASAVVAADQGLSVLVVEKSDKYGGTSSISGGGIWIPNNHHFAAKGGQDSYDKALQYLRAATGGCVEEVRLRAYLDNAPKMIKYLESRSRVRYAVAEKYPDYYQHLPGSLPGGRTLDPELFDTSVLGTDLAALRQGAPSNLLMGRIAWTARQAHKAMSREFGWRLMVLGLMLRFKLDLAWRRKSKFDRRAALGTALIASLRRSLQDRKVPLWLKTEFRDLVMDGDRARGVRVQREGREMVLEARRGVVFASGGFEQSQALRDKYLPKPTVAGWSATPPGNNTGAALEAGMKIGAATGLLDRAWWAPTIRVPKEEKPRGVFAERAFPGAIVVNGLGRRFVNEAAPYLEFVDAMYQDQERSGAKSIPAWVVFDANFRFNYAMGPLMPSQIMPDSRLRKEWLNSVYWKSDTLGGLAAQIGVDAKGLEETVLRMNDYARTGVDAEFARGGNAFDRYYGDTNVKPNPCLAPLTKGPYYAMRLDAGDIGTKGGLLTNEHAQVVRDDGTPVAGLYAVGNCSSAVMGTGYPGAGATIGPAMTFGYVAAMHIAAAKRG</sequence>
<dbReference type="RefSeq" id="WP_169262162.1">
    <property type="nucleotide sequence ID" value="NZ_WTVQ01000047.1"/>
</dbReference>
<dbReference type="Proteomes" id="UP000648984">
    <property type="component" value="Unassembled WGS sequence"/>
</dbReference>
<dbReference type="InterPro" id="IPR027477">
    <property type="entry name" value="Succ_DH/fumarate_Rdtase_cat_sf"/>
</dbReference>